<keyword evidence="5" id="KW-1185">Reference proteome</keyword>
<evidence type="ECO:0000259" key="3">
    <source>
        <dbReference type="Pfam" id="PF02517"/>
    </source>
</evidence>
<feature type="transmembrane region" description="Helical" evidence="2">
    <location>
        <begin position="34"/>
        <end position="54"/>
    </location>
</feature>
<dbReference type="Proteomes" id="UP000051638">
    <property type="component" value="Unassembled WGS sequence"/>
</dbReference>
<evidence type="ECO:0000313" key="4">
    <source>
        <dbReference type="EMBL" id="KRM95744.1"/>
    </source>
</evidence>
<keyword evidence="2" id="KW-0812">Transmembrane</keyword>
<feature type="transmembrane region" description="Helical" evidence="2">
    <location>
        <begin position="7"/>
        <end position="28"/>
    </location>
</feature>
<evidence type="ECO:0000313" key="5">
    <source>
        <dbReference type="Proteomes" id="UP000051638"/>
    </source>
</evidence>
<evidence type="ECO:0000256" key="2">
    <source>
        <dbReference type="SAM" id="Phobius"/>
    </source>
</evidence>
<accession>A0A0R2CW15</accession>
<dbReference type="EMBL" id="AYYI01000061">
    <property type="protein sequence ID" value="KRM95744.1"/>
    <property type="molecule type" value="Genomic_DNA"/>
</dbReference>
<organism evidence="4 5">
    <name type="scientific">Loigolactobacillus rennini DSM 20253</name>
    <dbReference type="NCBI Taxonomy" id="1423796"/>
    <lineage>
        <taxon>Bacteria</taxon>
        <taxon>Bacillati</taxon>
        <taxon>Bacillota</taxon>
        <taxon>Bacilli</taxon>
        <taxon>Lactobacillales</taxon>
        <taxon>Lactobacillaceae</taxon>
        <taxon>Loigolactobacillus</taxon>
    </lineage>
</organism>
<feature type="transmembrane region" description="Helical" evidence="2">
    <location>
        <begin position="147"/>
        <end position="164"/>
    </location>
</feature>
<feature type="domain" description="CAAX prenyl protease 2/Lysostaphin resistance protein A-like" evidence="3">
    <location>
        <begin position="118"/>
        <end position="203"/>
    </location>
</feature>
<comment type="caution">
    <text evidence="4">The sequence shown here is derived from an EMBL/GenBank/DDBJ whole genome shotgun (WGS) entry which is preliminary data.</text>
</comment>
<dbReference type="STRING" id="1423796.FC24_GL001972"/>
<name>A0A0R2CW15_9LACO</name>
<keyword evidence="4" id="KW-0645">Protease</keyword>
<dbReference type="InterPro" id="IPR003675">
    <property type="entry name" value="Rce1/LyrA-like_dom"/>
</dbReference>
<feature type="transmembrane region" description="Helical" evidence="2">
    <location>
        <begin position="75"/>
        <end position="97"/>
    </location>
</feature>
<evidence type="ECO:0000256" key="1">
    <source>
        <dbReference type="ARBA" id="ARBA00009067"/>
    </source>
</evidence>
<dbReference type="Pfam" id="PF02517">
    <property type="entry name" value="Rce1-like"/>
    <property type="match status" value="1"/>
</dbReference>
<dbReference type="GO" id="GO:0080120">
    <property type="term" value="P:CAAX-box protein maturation"/>
    <property type="evidence" value="ECO:0007669"/>
    <property type="project" value="UniProtKB-ARBA"/>
</dbReference>
<sequence length="211" mass="23410">MTLKKNVIATLVTYLIIYLFPALLNTVVHLGSKIYWVQTLDYIIGACLLCYFYWRTNQQAPLEKRHLSKTMLFKWGIIGFAAALVAQYLASMLNLLIFHSLPSSANTATILAVIHHYPFYLLATVIAAPIMEELVFRRAIFGTLTPLTGKIGAALIASVMFALAHADGHLLVYTSIGLVFCYLYQKTGRIQTSMISHILMNAVVIGANLLA</sequence>
<proteinExistence type="inferred from homology"/>
<dbReference type="PANTHER" id="PTHR36435:SF6">
    <property type="entry name" value="ABORTIVE INFECTION PROTEIN"/>
    <property type="match status" value="1"/>
</dbReference>
<dbReference type="GO" id="GO:0006508">
    <property type="term" value="P:proteolysis"/>
    <property type="evidence" value="ECO:0007669"/>
    <property type="project" value="UniProtKB-KW"/>
</dbReference>
<dbReference type="AlphaFoldDB" id="A0A0R2CW15"/>
<keyword evidence="4" id="KW-0378">Hydrolase</keyword>
<dbReference type="PANTHER" id="PTHR36435">
    <property type="entry name" value="SLR1288 PROTEIN"/>
    <property type="match status" value="1"/>
</dbReference>
<dbReference type="InterPro" id="IPR052710">
    <property type="entry name" value="CAAX_protease"/>
</dbReference>
<dbReference type="PATRIC" id="fig|1423796.3.peg.2001"/>
<protein>
    <submittedName>
        <fullName evidence="4">CAAX family protease</fullName>
    </submittedName>
</protein>
<dbReference type="OrthoDB" id="2194912at2"/>
<reference evidence="4 5" key="1">
    <citation type="journal article" date="2015" name="Genome Announc.">
        <title>Expanding the biotechnology potential of lactobacilli through comparative genomics of 213 strains and associated genera.</title>
        <authorList>
            <person name="Sun Z."/>
            <person name="Harris H.M."/>
            <person name="McCann A."/>
            <person name="Guo C."/>
            <person name="Argimon S."/>
            <person name="Zhang W."/>
            <person name="Yang X."/>
            <person name="Jeffery I.B."/>
            <person name="Cooney J.C."/>
            <person name="Kagawa T.F."/>
            <person name="Liu W."/>
            <person name="Song Y."/>
            <person name="Salvetti E."/>
            <person name="Wrobel A."/>
            <person name="Rasinkangas P."/>
            <person name="Parkhill J."/>
            <person name="Rea M.C."/>
            <person name="O'Sullivan O."/>
            <person name="Ritari J."/>
            <person name="Douillard F.P."/>
            <person name="Paul Ross R."/>
            <person name="Yang R."/>
            <person name="Briner A.E."/>
            <person name="Felis G.E."/>
            <person name="de Vos W.M."/>
            <person name="Barrangou R."/>
            <person name="Klaenhammer T.R."/>
            <person name="Caufield P.W."/>
            <person name="Cui Y."/>
            <person name="Zhang H."/>
            <person name="O'Toole P.W."/>
        </authorList>
    </citation>
    <scope>NUCLEOTIDE SEQUENCE [LARGE SCALE GENOMIC DNA]</scope>
    <source>
        <strain evidence="4 5">DSM 20253</strain>
    </source>
</reference>
<keyword evidence="2" id="KW-1133">Transmembrane helix</keyword>
<gene>
    <name evidence="4" type="ORF">FC24_GL001972</name>
</gene>
<dbReference type="GO" id="GO:0004175">
    <property type="term" value="F:endopeptidase activity"/>
    <property type="evidence" value="ECO:0007669"/>
    <property type="project" value="UniProtKB-ARBA"/>
</dbReference>
<dbReference type="RefSeq" id="WP_057874368.1">
    <property type="nucleotide sequence ID" value="NZ_AYYI01000061.1"/>
</dbReference>
<comment type="similarity">
    <text evidence="1">Belongs to the UPF0177 family.</text>
</comment>
<keyword evidence="2" id="KW-0472">Membrane</keyword>
<feature type="transmembrane region" description="Helical" evidence="2">
    <location>
        <begin position="117"/>
        <end position="135"/>
    </location>
</feature>